<sequence>MPQSIPQGITVVGRSLKAMGSKITVLSTASTSIRADIASFQHKVTVLDHRLATVEGQLQMLPDRDSELQFLWAKVTDLEDRSQRDNVCFFGIPEHKEGSDARAFLRAFLPKLIGLVFSPPLEFQRAHRIVPPIKLTWESPVPLSHAFCATSRPARL</sequence>
<keyword evidence="2" id="KW-1185">Reference proteome</keyword>
<dbReference type="AlphaFoldDB" id="A0AAV7PFX7"/>
<protein>
    <submittedName>
        <fullName evidence="1">Uncharacterized protein</fullName>
    </submittedName>
</protein>
<evidence type="ECO:0000313" key="1">
    <source>
        <dbReference type="EMBL" id="KAJ1126689.1"/>
    </source>
</evidence>
<evidence type="ECO:0000313" key="2">
    <source>
        <dbReference type="Proteomes" id="UP001066276"/>
    </source>
</evidence>
<name>A0AAV7PFX7_PLEWA</name>
<reference evidence="1" key="1">
    <citation type="journal article" date="2022" name="bioRxiv">
        <title>Sequencing and chromosome-scale assembly of the giantPleurodeles waltlgenome.</title>
        <authorList>
            <person name="Brown T."/>
            <person name="Elewa A."/>
            <person name="Iarovenko S."/>
            <person name="Subramanian E."/>
            <person name="Araus A.J."/>
            <person name="Petzold A."/>
            <person name="Susuki M."/>
            <person name="Suzuki K.-i.T."/>
            <person name="Hayashi T."/>
            <person name="Toyoda A."/>
            <person name="Oliveira C."/>
            <person name="Osipova E."/>
            <person name="Leigh N.D."/>
            <person name="Simon A."/>
            <person name="Yun M.H."/>
        </authorList>
    </citation>
    <scope>NUCLEOTIDE SEQUENCE</scope>
    <source>
        <strain evidence="1">20211129_DDA</strain>
        <tissue evidence="1">Liver</tissue>
    </source>
</reference>
<dbReference type="Gene3D" id="3.30.70.1820">
    <property type="entry name" value="L1 transposable element, RRM domain"/>
    <property type="match status" value="1"/>
</dbReference>
<dbReference type="Proteomes" id="UP001066276">
    <property type="component" value="Chromosome 7"/>
</dbReference>
<gene>
    <name evidence="1" type="ORF">NDU88_005095</name>
</gene>
<comment type="caution">
    <text evidence="1">The sequence shown here is derived from an EMBL/GenBank/DDBJ whole genome shotgun (WGS) entry which is preliminary data.</text>
</comment>
<accession>A0AAV7PFX7</accession>
<dbReference type="EMBL" id="JANPWB010000011">
    <property type="protein sequence ID" value="KAJ1126689.1"/>
    <property type="molecule type" value="Genomic_DNA"/>
</dbReference>
<proteinExistence type="predicted"/>
<organism evidence="1 2">
    <name type="scientific">Pleurodeles waltl</name>
    <name type="common">Iberian ribbed newt</name>
    <dbReference type="NCBI Taxonomy" id="8319"/>
    <lineage>
        <taxon>Eukaryota</taxon>
        <taxon>Metazoa</taxon>
        <taxon>Chordata</taxon>
        <taxon>Craniata</taxon>
        <taxon>Vertebrata</taxon>
        <taxon>Euteleostomi</taxon>
        <taxon>Amphibia</taxon>
        <taxon>Batrachia</taxon>
        <taxon>Caudata</taxon>
        <taxon>Salamandroidea</taxon>
        <taxon>Salamandridae</taxon>
        <taxon>Pleurodelinae</taxon>
        <taxon>Pleurodeles</taxon>
    </lineage>
</organism>